<evidence type="ECO:0000256" key="4">
    <source>
        <dbReference type="ARBA" id="ARBA00022679"/>
    </source>
</evidence>
<proteinExistence type="inferred from homology"/>
<sequence>MHVVVMGVSSCGKSTVGALLGYELGVPFKDGDELHPPSNIEKMSAGIPLTDDDRWSWLDAIGEWLAAHPSGGVIACSALKRSYRDTIRRHAPNTLFIHLHGSHELMAARMAARPGHFMPPSLLASQFATLQHLEPDERGRFFDVAHKPVTIAHEAAAWLRALPIEDQ</sequence>
<dbReference type="SUPFAM" id="SSF52540">
    <property type="entry name" value="P-loop containing nucleoside triphosphate hydrolases"/>
    <property type="match status" value="1"/>
</dbReference>
<dbReference type="AlphaFoldDB" id="A0A9X1QRJ4"/>
<accession>A0A9X1QRJ4</accession>
<dbReference type="Gene3D" id="3.40.50.300">
    <property type="entry name" value="P-loop containing nucleotide triphosphate hydrolases"/>
    <property type="match status" value="1"/>
</dbReference>
<comment type="pathway">
    <text evidence="1">Carbohydrate acid metabolism.</text>
</comment>
<dbReference type="EMBL" id="JAKGSI010000005">
    <property type="protein sequence ID" value="MCF4007441.1"/>
    <property type="molecule type" value="Genomic_DNA"/>
</dbReference>
<comment type="caution">
    <text evidence="11">The sequence shown here is derived from an EMBL/GenBank/DDBJ whole genome shotgun (WGS) entry which is preliminary data.</text>
</comment>
<evidence type="ECO:0000256" key="2">
    <source>
        <dbReference type="ARBA" id="ARBA00008420"/>
    </source>
</evidence>
<dbReference type="InterPro" id="IPR031322">
    <property type="entry name" value="Shikimate/glucono_kinase"/>
</dbReference>
<organism evidence="11 12">
    <name type="scientific">Corynebacterium uropygiale</name>
    <dbReference type="NCBI Taxonomy" id="1775911"/>
    <lineage>
        <taxon>Bacteria</taxon>
        <taxon>Bacillati</taxon>
        <taxon>Actinomycetota</taxon>
        <taxon>Actinomycetes</taxon>
        <taxon>Mycobacteriales</taxon>
        <taxon>Corynebacteriaceae</taxon>
        <taxon>Corynebacterium</taxon>
    </lineage>
</organism>
<dbReference type="InterPro" id="IPR006001">
    <property type="entry name" value="Therm_gnt_kin"/>
</dbReference>
<dbReference type="PANTHER" id="PTHR43442:SF3">
    <property type="entry name" value="GLUCONOKINASE-RELATED"/>
    <property type="match status" value="1"/>
</dbReference>
<evidence type="ECO:0000256" key="3">
    <source>
        <dbReference type="ARBA" id="ARBA00012054"/>
    </source>
</evidence>
<dbReference type="RefSeq" id="WP_236119582.1">
    <property type="nucleotide sequence ID" value="NZ_JAKGSI010000005.1"/>
</dbReference>
<dbReference type="GO" id="GO:0046316">
    <property type="term" value="F:gluconokinase activity"/>
    <property type="evidence" value="ECO:0007669"/>
    <property type="project" value="UniProtKB-EC"/>
</dbReference>
<evidence type="ECO:0000256" key="7">
    <source>
        <dbReference type="ARBA" id="ARBA00022840"/>
    </source>
</evidence>
<comment type="catalytic activity">
    <reaction evidence="9 10">
        <text>D-gluconate + ATP = 6-phospho-D-gluconate + ADP + H(+)</text>
        <dbReference type="Rhea" id="RHEA:19433"/>
        <dbReference type="ChEBI" id="CHEBI:15378"/>
        <dbReference type="ChEBI" id="CHEBI:18391"/>
        <dbReference type="ChEBI" id="CHEBI:30616"/>
        <dbReference type="ChEBI" id="CHEBI:58759"/>
        <dbReference type="ChEBI" id="CHEBI:456216"/>
        <dbReference type="EC" id="2.7.1.12"/>
    </reaction>
</comment>
<name>A0A9X1QRJ4_9CORY</name>
<evidence type="ECO:0000313" key="11">
    <source>
        <dbReference type="EMBL" id="MCF4007441.1"/>
    </source>
</evidence>
<evidence type="ECO:0000256" key="9">
    <source>
        <dbReference type="ARBA" id="ARBA00048090"/>
    </source>
</evidence>
<comment type="similarity">
    <text evidence="2 10">Belongs to the gluconokinase GntK/GntV family.</text>
</comment>
<dbReference type="FunFam" id="3.40.50.300:FF:000522">
    <property type="entry name" value="Gluconokinase"/>
    <property type="match status" value="1"/>
</dbReference>
<dbReference type="EC" id="2.7.1.12" evidence="3 10"/>
<keyword evidence="6 10" id="KW-0418">Kinase</keyword>
<evidence type="ECO:0000256" key="8">
    <source>
        <dbReference type="ARBA" id="ARBA00023064"/>
    </source>
</evidence>
<dbReference type="Proteomes" id="UP001139336">
    <property type="component" value="Unassembled WGS sequence"/>
</dbReference>
<dbReference type="Pfam" id="PF01202">
    <property type="entry name" value="SKI"/>
    <property type="match status" value="1"/>
</dbReference>
<protein>
    <recommendedName>
        <fullName evidence="3 10">Gluconokinase</fullName>
        <ecNumber evidence="3 10">2.7.1.12</ecNumber>
    </recommendedName>
</protein>
<reference evidence="11" key="1">
    <citation type="submission" date="2022-01" db="EMBL/GenBank/DDBJ databases">
        <title>Corynebacterium sp. nov isolated from isolated from the feces of the greater white-fronted geese (Anser albifrons) at Poyang Lake, PR China.</title>
        <authorList>
            <person name="Liu Q."/>
        </authorList>
    </citation>
    <scope>NUCLEOTIDE SEQUENCE</scope>
    <source>
        <strain evidence="11">JCM 32435</strain>
    </source>
</reference>
<evidence type="ECO:0000256" key="5">
    <source>
        <dbReference type="ARBA" id="ARBA00022741"/>
    </source>
</evidence>
<gene>
    <name evidence="11" type="ORF">L1O03_09705</name>
</gene>
<keyword evidence="5 10" id="KW-0547">Nucleotide-binding</keyword>
<dbReference type="GO" id="GO:0019521">
    <property type="term" value="P:D-gluconate metabolic process"/>
    <property type="evidence" value="ECO:0007669"/>
    <property type="project" value="UniProtKB-KW"/>
</dbReference>
<keyword evidence="4 10" id="KW-0808">Transferase</keyword>
<dbReference type="PANTHER" id="PTHR43442">
    <property type="entry name" value="GLUCONOKINASE-RELATED"/>
    <property type="match status" value="1"/>
</dbReference>
<dbReference type="InterPro" id="IPR027417">
    <property type="entry name" value="P-loop_NTPase"/>
</dbReference>
<keyword evidence="7 10" id="KW-0067">ATP-binding</keyword>
<dbReference type="GO" id="GO:0005737">
    <property type="term" value="C:cytoplasm"/>
    <property type="evidence" value="ECO:0007669"/>
    <property type="project" value="TreeGrafter"/>
</dbReference>
<dbReference type="NCBIfam" id="TIGR01313">
    <property type="entry name" value="therm_gnt_kin"/>
    <property type="match status" value="1"/>
</dbReference>
<keyword evidence="8" id="KW-0311">Gluconate utilization</keyword>
<dbReference type="CDD" id="cd02021">
    <property type="entry name" value="GntK"/>
    <property type="match status" value="1"/>
</dbReference>
<evidence type="ECO:0000256" key="10">
    <source>
        <dbReference type="RuleBase" id="RU363066"/>
    </source>
</evidence>
<evidence type="ECO:0000256" key="1">
    <source>
        <dbReference type="ARBA" id="ARBA00004761"/>
    </source>
</evidence>
<evidence type="ECO:0000256" key="6">
    <source>
        <dbReference type="ARBA" id="ARBA00022777"/>
    </source>
</evidence>
<keyword evidence="12" id="KW-1185">Reference proteome</keyword>
<evidence type="ECO:0000313" key="12">
    <source>
        <dbReference type="Proteomes" id="UP001139336"/>
    </source>
</evidence>
<dbReference type="GO" id="GO:0005524">
    <property type="term" value="F:ATP binding"/>
    <property type="evidence" value="ECO:0007669"/>
    <property type="project" value="UniProtKB-KW"/>
</dbReference>